<organism evidence="1 2">
    <name type="scientific">Pluteus cervinus</name>
    <dbReference type="NCBI Taxonomy" id="181527"/>
    <lineage>
        <taxon>Eukaryota</taxon>
        <taxon>Fungi</taxon>
        <taxon>Dikarya</taxon>
        <taxon>Basidiomycota</taxon>
        <taxon>Agaricomycotina</taxon>
        <taxon>Agaricomycetes</taxon>
        <taxon>Agaricomycetidae</taxon>
        <taxon>Agaricales</taxon>
        <taxon>Pluteineae</taxon>
        <taxon>Pluteaceae</taxon>
        <taxon>Pluteus</taxon>
    </lineage>
</organism>
<accession>A0ACD3AR32</accession>
<dbReference type="Proteomes" id="UP000308600">
    <property type="component" value="Unassembled WGS sequence"/>
</dbReference>
<name>A0ACD3AR32_9AGAR</name>
<evidence type="ECO:0000313" key="1">
    <source>
        <dbReference type="EMBL" id="TFK67997.1"/>
    </source>
</evidence>
<keyword evidence="2" id="KW-1185">Reference proteome</keyword>
<gene>
    <name evidence="1" type="ORF">BDN72DRAFT_898502</name>
</gene>
<dbReference type="EMBL" id="ML208362">
    <property type="protein sequence ID" value="TFK67997.1"/>
    <property type="molecule type" value="Genomic_DNA"/>
</dbReference>
<evidence type="ECO:0000313" key="2">
    <source>
        <dbReference type="Proteomes" id="UP000308600"/>
    </source>
</evidence>
<sequence>MPAEQATPNIHHGTPGPPDATLAILLDSSCAGGLRQNSASFSASDGDEYKDIRSVTREISSANPAIGSYSVEWLGSETYGESHQASLHSESSSAPKRSLPDENSSTSRANKRRCLVVLPSPDCTARPTTKDQDHAQTLQVVSSQVNNERSPLKDISAATTMSPGAMAVKMDGSR</sequence>
<reference evidence="1 2" key="1">
    <citation type="journal article" date="2019" name="Nat. Ecol. Evol.">
        <title>Megaphylogeny resolves global patterns of mushroom evolution.</title>
        <authorList>
            <person name="Varga T."/>
            <person name="Krizsan K."/>
            <person name="Foldi C."/>
            <person name="Dima B."/>
            <person name="Sanchez-Garcia M."/>
            <person name="Sanchez-Ramirez S."/>
            <person name="Szollosi G.J."/>
            <person name="Szarkandi J.G."/>
            <person name="Papp V."/>
            <person name="Albert L."/>
            <person name="Andreopoulos W."/>
            <person name="Angelini C."/>
            <person name="Antonin V."/>
            <person name="Barry K.W."/>
            <person name="Bougher N.L."/>
            <person name="Buchanan P."/>
            <person name="Buyck B."/>
            <person name="Bense V."/>
            <person name="Catcheside P."/>
            <person name="Chovatia M."/>
            <person name="Cooper J."/>
            <person name="Damon W."/>
            <person name="Desjardin D."/>
            <person name="Finy P."/>
            <person name="Geml J."/>
            <person name="Haridas S."/>
            <person name="Hughes K."/>
            <person name="Justo A."/>
            <person name="Karasinski D."/>
            <person name="Kautmanova I."/>
            <person name="Kiss B."/>
            <person name="Kocsube S."/>
            <person name="Kotiranta H."/>
            <person name="LaButti K.M."/>
            <person name="Lechner B.E."/>
            <person name="Liimatainen K."/>
            <person name="Lipzen A."/>
            <person name="Lukacs Z."/>
            <person name="Mihaltcheva S."/>
            <person name="Morgado L.N."/>
            <person name="Niskanen T."/>
            <person name="Noordeloos M.E."/>
            <person name="Ohm R.A."/>
            <person name="Ortiz-Santana B."/>
            <person name="Ovrebo C."/>
            <person name="Racz N."/>
            <person name="Riley R."/>
            <person name="Savchenko A."/>
            <person name="Shiryaev A."/>
            <person name="Soop K."/>
            <person name="Spirin V."/>
            <person name="Szebenyi C."/>
            <person name="Tomsovsky M."/>
            <person name="Tulloss R.E."/>
            <person name="Uehling J."/>
            <person name="Grigoriev I.V."/>
            <person name="Vagvolgyi C."/>
            <person name="Papp T."/>
            <person name="Martin F.M."/>
            <person name="Miettinen O."/>
            <person name="Hibbett D.S."/>
            <person name="Nagy L.G."/>
        </authorList>
    </citation>
    <scope>NUCLEOTIDE SEQUENCE [LARGE SCALE GENOMIC DNA]</scope>
    <source>
        <strain evidence="1 2">NL-1719</strain>
    </source>
</reference>
<protein>
    <submittedName>
        <fullName evidence="1">Uncharacterized protein</fullName>
    </submittedName>
</protein>
<proteinExistence type="predicted"/>